<organism evidence="1 2">
    <name type="scientific">Actimicrobium antarcticum</name>
    <dbReference type="NCBI Taxonomy" id="1051899"/>
    <lineage>
        <taxon>Bacteria</taxon>
        <taxon>Pseudomonadati</taxon>
        <taxon>Pseudomonadota</taxon>
        <taxon>Betaproteobacteria</taxon>
        <taxon>Burkholderiales</taxon>
        <taxon>Oxalobacteraceae</taxon>
        <taxon>Actimicrobium</taxon>
    </lineage>
</organism>
<protein>
    <recommendedName>
        <fullName evidence="3">Leucine Rich repeats (2 copies)</fullName>
    </recommendedName>
</protein>
<evidence type="ECO:0000313" key="1">
    <source>
        <dbReference type="EMBL" id="GAA4025603.1"/>
    </source>
</evidence>
<reference evidence="2" key="1">
    <citation type="journal article" date="2019" name="Int. J. Syst. Evol. Microbiol.">
        <title>The Global Catalogue of Microorganisms (GCM) 10K type strain sequencing project: providing services to taxonomists for standard genome sequencing and annotation.</title>
        <authorList>
            <consortium name="The Broad Institute Genomics Platform"/>
            <consortium name="The Broad Institute Genome Sequencing Center for Infectious Disease"/>
            <person name="Wu L."/>
            <person name="Ma J."/>
        </authorList>
    </citation>
    <scope>NUCLEOTIDE SEQUENCE [LARGE SCALE GENOMIC DNA]</scope>
    <source>
        <strain evidence="2">JCM 16673</strain>
    </source>
</reference>
<dbReference type="EMBL" id="BAAAZE010000008">
    <property type="protein sequence ID" value="GAA4025603.1"/>
    <property type="molecule type" value="Genomic_DNA"/>
</dbReference>
<evidence type="ECO:0000313" key="2">
    <source>
        <dbReference type="Proteomes" id="UP001501353"/>
    </source>
</evidence>
<proteinExistence type="predicted"/>
<evidence type="ECO:0008006" key="3">
    <source>
        <dbReference type="Google" id="ProtNLM"/>
    </source>
</evidence>
<dbReference type="SUPFAM" id="SSF52047">
    <property type="entry name" value="RNI-like"/>
    <property type="match status" value="1"/>
</dbReference>
<accession>A0ABP7TFM6</accession>
<keyword evidence="2" id="KW-1185">Reference proteome</keyword>
<name>A0ABP7TFM6_9BURK</name>
<dbReference type="Gene3D" id="3.80.10.10">
    <property type="entry name" value="Ribonuclease Inhibitor"/>
    <property type="match status" value="1"/>
</dbReference>
<dbReference type="Proteomes" id="UP001501353">
    <property type="component" value="Unassembled WGS sequence"/>
</dbReference>
<comment type="caution">
    <text evidence="1">The sequence shown here is derived from an EMBL/GenBank/DDBJ whole genome shotgun (WGS) entry which is preliminary data.</text>
</comment>
<sequence>MGNAIRKMPCMSASRTARSDTRVPDVAILVAVLTTLEAGSGRFALSPNVPASSAALQAAAAQPPEVPIPAIFCALQDMPDELLVRIASRPDTADRKNFRRIARKFRSAGAEPSQAVALRRRRALPDALSAFGVGGIRKLDLANGDIADDDLRIIAPALGAQAQRLRHLDISNNPALTVAGLEQLPQLQQFDLGRCTGITNVHLQSLANQSQLQHLSLQRCVPLA</sequence>
<dbReference type="RefSeq" id="WP_344763575.1">
    <property type="nucleotide sequence ID" value="NZ_BAAAZE010000008.1"/>
</dbReference>
<gene>
    <name evidence="1" type="ORF">GCM10022212_24320</name>
</gene>
<dbReference type="InterPro" id="IPR032675">
    <property type="entry name" value="LRR_dom_sf"/>
</dbReference>